<dbReference type="OrthoDB" id="9814981at2"/>
<dbReference type="STRING" id="490188.SAMN04488068_1990"/>
<dbReference type="EMBL" id="FQWZ01000004">
    <property type="protein sequence ID" value="SHG96027.1"/>
    <property type="molecule type" value="Genomic_DNA"/>
</dbReference>
<dbReference type="RefSeq" id="WP_072897021.1">
    <property type="nucleotide sequence ID" value="NZ_FQWZ01000004.1"/>
</dbReference>
<evidence type="ECO:0000313" key="1">
    <source>
        <dbReference type="EMBL" id="SHG96027.1"/>
    </source>
</evidence>
<dbReference type="InterPro" id="IPR046606">
    <property type="entry name" value="DUF6665"/>
</dbReference>
<accession>A0A1M5P2T3</accession>
<sequence>MIGSLTAEDRATSLRQAAHKLDVALLALEAFDLRHAGQPADPQRASDRRLLVDVAAQICWEYVVQREMNGVDDHRDLRQRYRVPDEVWQRIGASPRPE</sequence>
<gene>
    <name evidence="1" type="ORF">SAMN04488068_1990</name>
</gene>
<name>A0A1M5P2T3_9GAMM</name>
<organism evidence="1 2">
    <name type="scientific">Hydrocarboniphaga daqingensis</name>
    <dbReference type="NCBI Taxonomy" id="490188"/>
    <lineage>
        <taxon>Bacteria</taxon>
        <taxon>Pseudomonadati</taxon>
        <taxon>Pseudomonadota</taxon>
        <taxon>Gammaproteobacteria</taxon>
        <taxon>Nevskiales</taxon>
        <taxon>Nevskiaceae</taxon>
        <taxon>Hydrocarboniphaga</taxon>
    </lineage>
</organism>
<protein>
    <submittedName>
        <fullName evidence="1">Uncharacterized protein</fullName>
    </submittedName>
</protein>
<reference evidence="1 2" key="1">
    <citation type="submission" date="2016-11" db="EMBL/GenBank/DDBJ databases">
        <authorList>
            <person name="Jaros S."/>
            <person name="Januszkiewicz K."/>
            <person name="Wedrychowicz H."/>
        </authorList>
    </citation>
    <scope>NUCLEOTIDE SEQUENCE [LARGE SCALE GENOMIC DNA]</scope>
    <source>
        <strain evidence="1 2">CGMCC 1.7049</strain>
    </source>
</reference>
<keyword evidence="2" id="KW-1185">Reference proteome</keyword>
<evidence type="ECO:0000313" key="2">
    <source>
        <dbReference type="Proteomes" id="UP000199758"/>
    </source>
</evidence>
<dbReference type="Proteomes" id="UP000199758">
    <property type="component" value="Unassembled WGS sequence"/>
</dbReference>
<dbReference type="AlphaFoldDB" id="A0A1M5P2T3"/>
<proteinExistence type="predicted"/>
<dbReference type="Pfam" id="PF20370">
    <property type="entry name" value="DUF6665"/>
    <property type="match status" value="1"/>
</dbReference>